<evidence type="ECO:0000259" key="3">
    <source>
        <dbReference type="Pfam" id="PF07498"/>
    </source>
</evidence>
<dbReference type="InterPro" id="IPR011112">
    <property type="entry name" value="Rho-like_N"/>
</dbReference>
<dbReference type="GO" id="GO:0006353">
    <property type="term" value="P:DNA-templated transcription termination"/>
    <property type="evidence" value="ECO:0007669"/>
    <property type="project" value="InterPro"/>
</dbReference>
<dbReference type="EMBL" id="JACHJO010000011">
    <property type="protein sequence ID" value="MBB6121612.1"/>
    <property type="molecule type" value="Genomic_DNA"/>
</dbReference>
<dbReference type="Pfam" id="PF01814">
    <property type="entry name" value="Hemerythrin"/>
    <property type="match status" value="1"/>
</dbReference>
<feature type="compositionally biased region" description="Basic and acidic residues" evidence="1">
    <location>
        <begin position="63"/>
        <end position="76"/>
    </location>
</feature>
<dbReference type="SUPFAM" id="SSF68912">
    <property type="entry name" value="Rho N-terminal domain-like"/>
    <property type="match status" value="1"/>
</dbReference>
<evidence type="ECO:0000256" key="1">
    <source>
        <dbReference type="SAM" id="MobiDB-lite"/>
    </source>
</evidence>
<dbReference type="Proteomes" id="UP000536604">
    <property type="component" value="Unassembled WGS sequence"/>
</dbReference>
<proteinExistence type="predicted"/>
<accession>A0A841ITW3</accession>
<evidence type="ECO:0000259" key="2">
    <source>
        <dbReference type="Pfam" id="PF01814"/>
    </source>
</evidence>
<dbReference type="Gene3D" id="1.10.720.10">
    <property type="match status" value="1"/>
</dbReference>
<feature type="region of interest" description="Disordered" evidence="1">
    <location>
        <begin position="57"/>
        <end position="76"/>
    </location>
</feature>
<dbReference type="RefSeq" id="WP_184293060.1">
    <property type="nucleotide sequence ID" value="NZ_JACHJO010000011.1"/>
</dbReference>
<dbReference type="Pfam" id="PF07498">
    <property type="entry name" value="Rho_N"/>
    <property type="match status" value="1"/>
</dbReference>
<evidence type="ECO:0000313" key="5">
    <source>
        <dbReference type="Proteomes" id="UP000536604"/>
    </source>
</evidence>
<dbReference type="Gene3D" id="1.20.120.520">
    <property type="entry name" value="nmb1532 protein domain like"/>
    <property type="match status" value="1"/>
</dbReference>
<dbReference type="InterPro" id="IPR036269">
    <property type="entry name" value="Rho_N_sf"/>
</dbReference>
<dbReference type="PANTHER" id="PTHR35585:SF1">
    <property type="entry name" value="HHE DOMAIN PROTEIN (AFU_ORTHOLOGUE AFUA_4G00730)"/>
    <property type="match status" value="1"/>
</dbReference>
<comment type="caution">
    <text evidence="4">The sequence shown here is derived from an EMBL/GenBank/DDBJ whole genome shotgun (WGS) entry which is preliminary data.</text>
</comment>
<evidence type="ECO:0000313" key="4">
    <source>
        <dbReference type="EMBL" id="MBB6121612.1"/>
    </source>
</evidence>
<gene>
    <name evidence="4" type="ORF">FHS13_003586</name>
</gene>
<dbReference type="InterPro" id="IPR012312">
    <property type="entry name" value="Hemerythrin-like"/>
</dbReference>
<feature type="domain" description="Hemerythrin-like" evidence="2">
    <location>
        <begin position="5"/>
        <end position="119"/>
    </location>
</feature>
<name>A0A841ITW3_9ACTN</name>
<organism evidence="4 5">
    <name type="scientific">Nocardiopsis algeriensis</name>
    <dbReference type="NCBI Taxonomy" id="1478215"/>
    <lineage>
        <taxon>Bacteria</taxon>
        <taxon>Bacillati</taxon>
        <taxon>Actinomycetota</taxon>
        <taxon>Actinomycetes</taxon>
        <taxon>Streptosporangiales</taxon>
        <taxon>Nocardiopsidaceae</taxon>
        <taxon>Nocardiopsis</taxon>
    </lineage>
</organism>
<dbReference type="PANTHER" id="PTHR35585">
    <property type="entry name" value="HHE DOMAIN PROTEIN (AFU_ORTHOLOGUE AFUA_4G00730)"/>
    <property type="match status" value="1"/>
</dbReference>
<keyword evidence="5" id="KW-1185">Reference proteome</keyword>
<sequence length="191" mass="22327">MAEDAITLITRDHREMEKLFERLKTERDHRPQLLKKVEAMFLAHNRAEEEKVYPTIAEEAGEKEEVHHGADEHHEAEEILDQLKQTDSQSKQFDQLLEKFVSAVKHHVEEEENEVLPALKEAVDASMLRQLGRAFDERRAEEMRKHEEGSMQQIPKQRLYDEAKELGIKGHSNMNKEELVDAIKKEKAKRG</sequence>
<feature type="domain" description="Rho termination factor-like N-terminal" evidence="3">
    <location>
        <begin position="159"/>
        <end position="191"/>
    </location>
</feature>
<protein>
    <submittedName>
        <fullName evidence="4">Hemerythrin superfamily protein</fullName>
    </submittedName>
</protein>
<reference evidence="4 5" key="1">
    <citation type="submission" date="2020-08" db="EMBL/GenBank/DDBJ databases">
        <title>Genomic Encyclopedia of Type Strains, Phase III (KMG-III): the genomes of soil and plant-associated and newly described type strains.</title>
        <authorList>
            <person name="Whitman W."/>
        </authorList>
    </citation>
    <scope>NUCLEOTIDE SEQUENCE [LARGE SCALE GENOMIC DNA]</scope>
    <source>
        <strain evidence="4 5">CECT 8712</strain>
    </source>
</reference>
<dbReference type="AlphaFoldDB" id="A0A841ITW3"/>